<evidence type="ECO:0000256" key="1">
    <source>
        <dbReference type="SAM" id="SignalP"/>
    </source>
</evidence>
<feature type="signal peptide" evidence="1">
    <location>
        <begin position="1"/>
        <end position="23"/>
    </location>
</feature>
<sequence>MKSILIASAVSLLALAAPANAQAVVSNDCTLSRYIEAYAWQALDDAERSKVSQSTINGLRVYLRTTQQATKRACGV</sequence>
<dbReference type="AlphaFoldDB" id="A0A7W6R240"/>
<feature type="chain" id="PRO_5030643290" evidence="1">
    <location>
        <begin position="24"/>
        <end position="76"/>
    </location>
</feature>
<evidence type="ECO:0000313" key="2">
    <source>
        <dbReference type="EMBL" id="MBB4235060.1"/>
    </source>
</evidence>
<protein>
    <submittedName>
        <fullName evidence="2">Opacity protein-like surface antigen</fullName>
    </submittedName>
</protein>
<dbReference type="EMBL" id="JACIFY010000004">
    <property type="protein sequence ID" value="MBB4235060.1"/>
    <property type="molecule type" value="Genomic_DNA"/>
</dbReference>
<evidence type="ECO:0000313" key="3">
    <source>
        <dbReference type="Proteomes" id="UP000540909"/>
    </source>
</evidence>
<comment type="caution">
    <text evidence="2">The sequence shown here is derived from an EMBL/GenBank/DDBJ whole genome shotgun (WGS) entry which is preliminary data.</text>
</comment>
<accession>A0A7W6R240</accession>
<dbReference type="Proteomes" id="UP000540909">
    <property type="component" value="Unassembled WGS sequence"/>
</dbReference>
<proteinExistence type="predicted"/>
<keyword evidence="1" id="KW-0732">Signal</keyword>
<gene>
    <name evidence="2" type="ORF">GGD57_001618</name>
</gene>
<reference evidence="2 3" key="1">
    <citation type="submission" date="2020-08" db="EMBL/GenBank/DDBJ databases">
        <title>Genomic Encyclopedia of Type Strains, Phase IV (KMG-V): Genome sequencing to study the core and pangenomes of soil and plant-associated prokaryotes.</title>
        <authorList>
            <person name="Whitman W."/>
        </authorList>
    </citation>
    <scope>NUCLEOTIDE SEQUENCE [LARGE SCALE GENOMIC DNA]</scope>
    <source>
        <strain evidence="2 3">SEMIA 4089</strain>
    </source>
</reference>
<organism evidence="2 3">
    <name type="scientific">Rhizobium esperanzae</name>
    <dbReference type="NCBI Taxonomy" id="1967781"/>
    <lineage>
        <taxon>Bacteria</taxon>
        <taxon>Pseudomonadati</taxon>
        <taxon>Pseudomonadota</taxon>
        <taxon>Alphaproteobacteria</taxon>
        <taxon>Hyphomicrobiales</taxon>
        <taxon>Rhizobiaceae</taxon>
        <taxon>Rhizobium/Agrobacterium group</taxon>
        <taxon>Rhizobium</taxon>
    </lineage>
</organism>
<dbReference type="RefSeq" id="WP_184468496.1">
    <property type="nucleotide sequence ID" value="NZ_JACIFY010000004.1"/>
</dbReference>
<name>A0A7W6R240_9HYPH</name>